<evidence type="ECO:0000256" key="4">
    <source>
        <dbReference type="ARBA" id="ARBA00023172"/>
    </source>
</evidence>
<dbReference type="EMBL" id="LWAE01000009">
    <property type="protein sequence ID" value="KZL89391.1"/>
    <property type="molecule type" value="Genomic_DNA"/>
</dbReference>
<dbReference type="Pfam" id="PF01609">
    <property type="entry name" value="DDE_Tnp_1"/>
    <property type="match status" value="1"/>
</dbReference>
<keyword evidence="3" id="KW-0238">DNA-binding</keyword>
<evidence type="ECO:0000256" key="1">
    <source>
        <dbReference type="ARBA" id="ARBA00010075"/>
    </source>
</evidence>
<evidence type="ECO:0000256" key="3">
    <source>
        <dbReference type="ARBA" id="ARBA00023125"/>
    </source>
</evidence>
<dbReference type="InterPro" id="IPR002559">
    <property type="entry name" value="Transposase_11"/>
</dbReference>
<name>A0A162R416_9CLOT</name>
<sequence>MKFKKSFEKAMLESKIMIEDYIFKCSNRTSPSHFTRSGKMGFKETILFMLNMINKSLQVELNNFFEVILKRKDTISKQAFSENRQKINPNAFIELNDRIVDVIYKECDEYKLWNRYRLSAIDGTTIELPNTETLRNEFGYAKNQHASVAIARASASCLFDVLNKIVIKSKIYRFETSERKIAMELISEMKKDSSIKELILLNRGYPSSELISTLIESNIYFVMRLKNNVFKKKINAEKHDQIIEITHNKKVYKVRVIRFHLTSEIEEVLVTNLFDESMKIEDFKELYFKRWGVEIKYDELKNRLEIENFTGITKIAIEQDFYASIYLSNMIELARKDSDEIAKVERENKETKYEYRANLNILIGSLKDKLIMMYLEENPRKRNKIYKEIMQKVSRSSIPIRPNRQNPRIKRIARGKYKKIKNVVCRFK</sequence>
<dbReference type="PANTHER" id="PTHR33258:SF1">
    <property type="entry name" value="TRANSPOSASE INSL FOR INSERTION SEQUENCE ELEMENT IS186A-RELATED"/>
    <property type="match status" value="1"/>
</dbReference>
<keyword evidence="7" id="KW-1185">Reference proteome</keyword>
<dbReference type="RefSeq" id="WP_066629292.1">
    <property type="nucleotide sequence ID" value="NZ_FQXL01000018.1"/>
</dbReference>
<reference evidence="6 7" key="1">
    <citation type="submission" date="2016-04" db="EMBL/GenBank/DDBJ databases">
        <title>Genome sequence of Clostridium magnum DSM 2767.</title>
        <authorList>
            <person name="Poehlein A."/>
            <person name="Uhlig R."/>
            <person name="Fischer R."/>
            <person name="Bahl H."/>
            <person name="Daniel R."/>
        </authorList>
    </citation>
    <scope>NUCLEOTIDE SEQUENCE [LARGE SCALE GENOMIC DNA]</scope>
    <source>
        <strain evidence="6 7">DSM 2767</strain>
    </source>
</reference>
<dbReference type="GO" id="GO:0006313">
    <property type="term" value="P:DNA transposition"/>
    <property type="evidence" value="ECO:0007669"/>
    <property type="project" value="InterPro"/>
</dbReference>
<dbReference type="PATRIC" id="fig|1121326.3.peg.5355"/>
<dbReference type="InterPro" id="IPR012337">
    <property type="entry name" value="RNaseH-like_sf"/>
</dbReference>
<evidence type="ECO:0000313" key="6">
    <source>
        <dbReference type="EMBL" id="KZL89391.1"/>
    </source>
</evidence>
<gene>
    <name evidence="6" type="ORF">CLMAG_52950</name>
</gene>
<accession>A0A162R416</accession>
<protein>
    <submittedName>
        <fullName evidence="6">Transposase DDE domain protein</fullName>
    </submittedName>
</protein>
<evidence type="ECO:0000313" key="7">
    <source>
        <dbReference type="Proteomes" id="UP000076603"/>
    </source>
</evidence>
<dbReference type="InterPro" id="IPR047952">
    <property type="entry name" value="Transpos_IS4"/>
</dbReference>
<feature type="domain" description="Transposase IS4-like" evidence="5">
    <location>
        <begin position="114"/>
        <end position="327"/>
    </location>
</feature>
<keyword evidence="4" id="KW-0233">DNA recombination</keyword>
<comment type="similarity">
    <text evidence="1">Belongs to the transposase 11 family.</text>
</comment>
<dbReference type="AlphaFoldDB" id="A0A162R416"/>
<evidence type="ECO:0000259" key="5">
    <source>
        <dbReference type="Pfam" id="PF01609"/>
    </source>
</evidence>
<keyword evidence="2" id="KW-0815">Transposition</keyword>
<dbReference type="GO" id="GO:0003677">
    <property type="term" value="F:DNA binding"/>
    <property type="evidence" value="ECO:0007669"/>
    <property type="project" value="UniProtKB-KW"/>
</dbReference>
<dbReference type="NCBIfam" id="NF033592">
    <property type="entry name" value="transpos_IS4_1"/>
    <property type="match status" value="1"/>
</dbReference>
<dbReference type="PANTHER" id="PTHR33258">
    <property type="entry name" value="TRANSPOSASE INSL FOR INSERTION SEQUENCE ELEMENT IS186A-RELATED"/>
    <property type="match status" value="1"/>
</dbReference>
<proteinExistence type="inferred from homology"/>
<comment type="caution">
    <text evidence="6">The sequence shown here is derived from an EMBL/GenBank/DDBJ whole genome shotgun (WGS) entry which is preliminary data.</text>
</comment>
<evidence type="ECO:0000256" key="2">
    <source>
        <dbReference type="ARBA" id="ARBA00022578"/>
    </source>
</evidence>
<dbReference type="Proteomes" id="UP000076603">
    <property type="component" value="Unassembled WGS sequence"/>
</dbReference>
<dbReference type="GO" id="GO:0004803">
    <property type="term" value="F:transposase activity"/>
    <property type="evidence" value="ECO:0007669"/>
    <property type="project" value="InterPro"/>
</dbReference>
<dbReference type="SUPFAM" id="SSF53098">
    <property type="entry name" value="Ribonuclease H-like"/>
    <property type="match status" value="1"/>
</dbReference>
<organism evidence="6 7">
    <name type="scientific">Clostridium magnum DSM 2767</name>
    <dbReference type="NCBI Taxonomy" id="1121326"/>
    <lineage>
        <taxon>Bacteria</taxon>
        <taxon>Bacillati</taxon>
        <taxon>Bacillota</taxon>
        <taxon>Clostridia</taxon>
        <taxon>Eubacteriales</taxon>
        <taxon>Clostridiaceae</taxon>
        <taxon>Clostridium</taxon>
    </lineage>
</organism>